<proteinExistence type="predicted"/>
<dbReference type="GO" id="GO:0006260">
    <property type="term" value="P:DNA replication"/>
    <property type="evidence" value="ECO:0007669"/>
    <property type="project" value="InterPro"/>
</dbReference>
<sequence>MTTRHAKNPFMESVVVPVRGKRVQVSVLGGDNNVLVNQVTGEVHGTHVTTYKKVDSEQFVKLFTSNIALAFELSAAGIKAFTVLMWAIQNRALSKDEVDLDTFTLEDFLKEHEEKEPPLKLSLGTFRRGIAEMEKAQIVAKTLRQGRYFINPSFVFNGDRVAFTTMIERQEKDKVSG</sequence>
<evidence type="ECO:0000259" key="1">
    <source>
        <dbReference type="Pfam" id="PF05732"/>
    </source>
</evidence>
<dbReference type="GO" id="GO:0006276">
    <property type="term" value="P:plasmid maintenance"/>
    <property type="evidence" value="ECO:0007669"/>
    <property type="project" value="InterPro"/>
</dbReference>
<feature type="domain" description="Plasmid replication protein RepL" evidence="1">
    <location>
        <begin position="24"/>
        <end position="162"/>
    </location>
</feature>
<reference evidence="2" key="1">
    <citation type="submission" date="2015-06" db="EMBL/GenBank/DDBJ databases">
        <authorList>
            <person name="Joergensen T."/>
        </authorList>
    </citation>
    <scope>NUCLEOTIDE SEQUENCE</scope>
    <source>
        <plasmid evidence="2">pRGRH0632</plasmid>
    </source>
</reference>
<name>A0A0H5Q224_9ZZZZ</name>
<protein>
    <recommendedName>
        <fullName evidence="1">Plasmid replication protein RepL domain-containing protein</fullName>
    </recommendedName>
</protein>
<dbReference type="InterPro" id="IPR008813">
    <property type="entry name" value="Plasmid_replication_RepL"/>
</dbReference>
<geneLocation type="plasmid" evidence="2">
    <name>pRGRH0632</name>
</geneLocation>
<evidence type="ECO:0000313" key="2">
    <source>
        <dbReference type="EMBL" id="CRY95464.1"/>
    </source>
</evidence>
<dbReference type="Pfam" id="PF05732">
    <property type="entry name" value="RepL"/>
    <property type="match status" value="1"/>
</dbReference>
<organism evidence="2">
    <name type="scientific">uncultured prokaryote</name>
    <dbReference type="NCBI Taxonomy" id="198431"/>
    <lineage>
        <taxon>unclassified sequences</taxon>
        <taxon>environmental samples</taxon>
    </lineage>
</organism>
<reference evidence="2" key="2">
    <citation type="submission" date="2015-07" db="EMBL/GenBank/DDBJ databases">
        <title>Plasmids, circular viruses and viroids from rat gut.</title>
        <authorList>
            <person name="Jorgensen T.J."/>
            <person name="Hansen M.A."/>
            <person name="Xu Z."/>
            <person name="Tabak M.A."/>
            <person name="Sorensen S.J."/>
            <person name="Hansen L.H."/>
        </authorList>
    </citation>
    <scope>NUCLEOTIDE SEQUENCE</scope>
    <source>
        <plasmid evidence="2">pRGRH0632</plasmid>
    </source>
</reference>
<keyword evidence="2" id="KW-0614">Plasmid</keyword>
<dbReference type="EMBL" id="LN853259">
    <property type="protein sequence ID" value="CRY95464.1"/>
    <property type="molecule type" value="Genomic_DNA"/>
</dbReference>
<accession>A0A0H5Q224</accession>
<dbReference type="AlphaFoldDB" id="A0A0H5Q224"/>